<dbReference type="AlphaFoldDB" id="A0A0D8Y660"/>
<sequence length="137" mass="15945">MSILDEKFNRSCIVICGHLPMKLAPHVSGEVPVACSLTIVNWQRSMTRSKRPPHYSNEVMVHEDYSENKATSQKNEKRTYRELKIIPPFQTLPTCYPSNEDWRISAVTDQRRFGRATIFTLNSKVDRNEANKDQYKK</sequence>
<evidence type="ECO:0000256" key="1">
    <source>
        <dbReference type="SAM" id="MobiDB-lite"/>
    </source>
</evidence>
<name>A0A0D8Y660_DICVI</name>
<organism evidence="2 3">
    <name type="scientific">Dictyocaulus viviparus</name>
    <name type="common">Bovine lungworm</name>
    <dbReference type="NCBI Taxonomy" id="29172"/>
    <lineage>
        <taxon>Eukaryota</taxon>
        <taxon>Metazoa</taxon>
        <taxon>Ecdysozoa</taxon>
        <taxon>Nematoda</taxon>
        <taxon>Chromadorea</taxon>
        <taxon>Rhabditida</taxon>
        <taxon>Rhabditina</taxon>
        <taxon>Rhabditomorpha</taxon>
        <taxon>Strongyloidea</taxon>
        <taxon>Metastrongylidae</taxon>
        <taxon>Dictyocaulus</taxon>
    </lineage>
</organism>
<feature type="region of interest" description="Disordered" evidence="1">
    <location>
        <begin position="48"/>
        <end position="77"/>
    </location>
</feature>
<accession>A0A0D8Y660</accession>
<evidence type="ECO:0000313" key="3">
    <source>
        <dbReference type="Proteomes" id="UP000053766"/>
    </source>
</evidence>
<protein>
    <submittedName>
        <fullName evidence="2">Uncharacterized protein</fullName>
    </submittedName>
</protein>
<reference evidence="2 3" key="1">
    <citation type="submission" date="2013-11" db="EMBL/GenBank/DDBJ databases">
        <title>Draft genome of the bovine lungworm Dictyocaulus viviparus.</title>
        <authorList>
            <person name="Mitreva M."/>
        </authorList>
    </citation>
    <scope>NUCLEOTIDE SEQUENCE [LARGE SCALE GENOMIC DNA]</scope>
    <source>
        <strain evidence="2 3">HannoverDv2000</strain>
    </source>
</reference>
<dbReference type="Proteomes" id="UP000053766">
    <property type="component" value="Unassembled WGS sequence"/>
</dbReference>
<keyword evidence="3" id="KW-1185">Reference proteome</keyword>
<reference evidence="3" key="2">
    <citation type="journal article" date="2016" name="Sci. Rep.">
        <title>Dictyocaulus viviparus genome, variome and transcriptome elucidate lungworm biology and support future intervention.</title>
        <authorList>
            <person name="McNulty S.N."/>
            <person name="Strube C."/>
            <person name="Rosa B.A."/>
            <person name="Martin J.C."/>
            <person name="Tyagi R."/>
            <person name="Choi Y.J."/>
            <person name="Wang Q."/>
            <person name="Hallsworth Pepin K."/>
            <person name="Zhang X."/>
            <person name="Ozersky P."/>
            <person name="Wilson R.K."/>
            <person name="Sternberg P.W."/>
            <person name="Gasser R.B."/>
            <person name="Mitreva M."/>
        </authorList>
    </citation>
    <scope>NUCLEOTIDE SEQUENCE [LARGE SCALE GENOMIC DNA]</scope>
    <source>
        <strain evidence="3">HannoverDv2000</strain>
    </source>
</reference>
<gene>
    <name evidence="2" type="ORF">DICVIV_01665</name>
</gene>
<evidence type="ECO:0000313" key="2">
    <source>
        <dbReference type="EMBL" id="KJH52200.1"/>
    </source>
</evidence>
<proteinExistence type="predicted"/>
<dbReference type="EMBL" id="KN716169">
    <property type="protein sequence ID" value="KJH52200.1"/>
    <property type="molecule type" value="Genomic_DNA"/>
</dbReference>